<feature type="domain" description="4-oxalocrotonate tautomerase-like" evidence="5">
    <location>
        <begin position="2"/>
        <end position="59"/>
    </location>
</feature>
<dbReference type="InterPro" id="IPR018191">
    <property type="entry name" value="4-OT"/>
</dbReference>
<dbReference type="Pfam" id="PF01361">
    <property type="entry name" value="Tautomerase"/>
    <property type="match status" value="1"/>
</dbReference>
<accession>A0A9X3Z2M4</accession>
<dbReference type="Proteomes" id="UP001151071">
    <property type="component" value="Unassembled WGS sequence"/>
</dbReference>
<evidence type="ECO:0000256" key="1">
    <source>
        <dbReference type="ARBA" id="ARBA00006723"/>
    </source>
</evidence>
<sequence>MPILEIKLLEGRDQEVKERLIADVTQTVSETLQVAPERIRIILYEIPLNHWAIGGKTVKEIQAEKERLT</sequence>
<evidence type="ECO:0000256" key="2">
    <source>
        <dbReference type="ARBA" id="ARBA00023235"/>
    </source>
</evidence>
<keyword evidence="7" id="KW-1185">Reference proteome</keyword>
<dbReference type="PANTHER" id="PTHR35530">
    <property type="entry name" value="TAUTOMERASE-RELATED"/>
    <property type="match status" value="1"/>
</dbReference>
<dbReference type="InterPro" id="IPR014347">
    <property type="entry name" value="Tautomerase/MIF_sf"/>
</dbReference>
<dbReference type="NCBIfam" id="NF002571">
    <property type="entry name" value="PRK02220.1"/>
    <property type="match status" value="1"/>
</dbReference>
<dbReference type="EC" id="5.3.2.-" evidence="4"/>
<dbReference type="RefSeq" id="WP_029100131.1">
    <property type="nucleotide sequence ID" value="NZ_JAPYYP010000004.1"/>
</dbReference>
<protein>
    <recommendedName>
        <fullName evidence="4">Tautomerase</fullName>
        <ecNumber evidence="4">5.3.2.-</ecNumber>
    </recommendedName>
</protein>
<dbReference type="SUPFAM" id="SSF55331">
    <property type="entry name" value="Tautomerase/MIF"/>
    <property type="match status" value="1"/>
</dbReference>
<evidence type="ECO:0000313" key="7">
    <source>
        <dbReference type="Proteomes" id="UP001151071"/>
    </source>
</evidence>
<evidence type="ECO:0000313" key="6">
    <source>
        <dbReference type="EMBL" id="MDA5107794.1"/>
    </source>
</evidence>
<dbReference type="InterPro" id="IPR004370">
    <property type="entry name" value="4-OT-like_dom"/>
</dbReference>
<dbReference type="Gene3D" id="3.30.429.10">
    <property type="entry name" value="Macrophage Migration Inhibitory Factor"/>
    <property type="match status" value="1"/>
</dbReference>
<evidence type="ECO:0000256" key="3">
    <source>
        <dbReference type="PIRSR" id="PIRSR618191-1"/>
    </source>
</evidence>
<dbReference type="PANTHER" id="PTHR35530:SF1">
    <property type="entry name" value="2-HYDROXYMUCONATE TAUTOMERASE"/>
    <property type="match status" value="1"/>
</dbReference>
<dbReference type="EMBL" id="JAPYYP010000004">
    <property type="protein sequence ID" value="MDA5107794.1"/>
    <property type="molecule type" value="Genomic_DNA"/>
</dbReference>
<proteinExistence type="inferred from homology"/>
<dbReference type="NCBIfam" id="TIGR00013">
    <property type="entry name" value="taut"/>
    <property type="match status" value="1"/>
</dbReference>
<name>A0A9X3Z2M4_9BACL</name>
<comment type="caution">
    <text evidence="6">The sequence shown here is derived from an EMBL/GenBank/DDBJ whole genome shotgun (WGS) entry which is preliminary data.</text>
</comment>
<keyword evidence="2 4" id="KW-0413">Isomerase</keyword>
<evidence type="ECO:0000259" key="5">
    <source>
        <dbReference type="Pfam" id="PF01361"/>
    </source>
</evidence>
<dbReference type="AlphaFoldDB" id="A0A9X3Z2M4"/>
<evidence type="ECO:0000256" key="4">
    <source>
        <dbReference type="RuleBase" id="RU362032"/>
    </source>
</evidence>
<dbReference type="GO" id="GO:0016853">
    <property type="term" value="F:isomerase activity"/>
    <property type="evidence" value="ECO:0007669"/>
    <property type="project" value="UniProtKB-UniRule"/>
</dbReference>
<organism evidence="6 7">
    <name type="scientific">Brevibacillus thermoruber</name>
    <dbReference type="NCBI Taxonomy" id="33942"/>
    <lineage>
        <taxon>Bacteria</taxon>
        <taxon>Bacillati</taxon>
        <taxon>Bacillota</taxon>
        <taxon>Bacilli</taxon>
        <taxon>Bacillales</taxon>
        <taxon>Paenibacillaceae</taxon>
        <taxon>Brevibacillus</taxon>
    </lineage>
</organism>
<gene>
    <name evidence="6" type="ORF">O3V59_05445</name>
</gene>
<comment type="similarity">
    <text evidence="1 4">Belongs to the 4-oxalocrotonate tautomerase family.</text>
</comment>
<reference evidence="6" key="1">
    <citation type="submission" date="2022-12" db="EMBL/GenBank/DDBJ databases">
        <title>Draft genome sequence of the thermophilic strain Brevibacillus thermoruber HT42, isolated from Los Humeros, Puebla, Mexico, with biotechnological potential.</title>
        <authorList>
            <person name="Lara Sanchez J."/>
            <person name="Solis Palacios R."/>
            <person name="Bustos Baena A.S."/>
            <person name="Ruz Baez A.E."/>
            <person name="Espinosa Luna G."/>
            <person name="Oliart Ros R.M."/>
        </authorList>
    </citation>
    <scope>NUCLEOTIDE SEQUENCE</scope>
    <source>
        <strain evidence="6">HT42</strain>
    </source>
</reference>
<feature type="active site" description="Proton acceptor; via imino nitrogen" evidence="3">
    <location>
        <position position="2"/>
    </location>
</feature>